<name>A0A8K0FW27_IGNLU</name>
<protein>
    <submittedName>
        <fullName evidence="1">Uncharacterized protein</fullName>
    </submittedName>
</protein>
<evidence type="ECO:0000313" key="1">
    <source>
        <dbReference type="EMBL" id="KAF2880245.1"/>
    </source>
</evidence>
<organism evidence="1 2">
    <name type="scientific">Ignelater luminosus</name>
    <name type="common">Cucubano</name>
    <name type="synonym">Pyrophorus luminosus</name>
    <dbReference type="NCBI Taxonomy" id="2038154"/>
    <lineage>
        <taxon>Eukaryota</taxon>
        <taxon>Metazoa</taxon>
        <taxon>Ecdysozoa</taxon>
        <taxon>Arthropoda</taxon>
        <taxon>Hexapoda</taxon>
        <taxon>Insecta</taxon>
        <taxon>Pterygota</taxon>
        <taxon>Neoptera</taxon>
        <taxon>Endopterygota</taxon>
        <taxon>Coleoptera</taxon>
        <taxon>Polyphaga</taxon>
        <taxon>Elateriformia</taxon>
        <taxon>Elateroidea</taxon>
        <taxon>Elateridae</taxon>
        <taxon>Agrypninae</taxon>
        <taxon>Pyrophorini</taxon>
        <taxon>Ignelater</taxon>
    </lineage>
</organism>
<evidence type="ECO:0000313" key="2">
    <source>
        <dbReference type="Proteomes" id="UP000801492"/>
    </source>
</evidence>
<gene>
    <name evidence="1" type="ORF">ILUMI_25930</name>
</gene>
<feature type="non-terminal residue" evidence="1">
    <location>
        <position position="1"/>
    </location>
</feature>
<comment type="caution">
    <text evidence="1">The sequence shown here is derived from an EMBL/GenBank/DDBJ whole genome shotgun (WGS) entry which is preliminary data.</text>
</comment>
<reference evidence="1" key="1">
    <citation type="submission" date="2019-08" db="EMBL/GenBank/DDBJ databases">
        <title>The genome of the North American firefly Photinus pyralis.</title>
        <authorList>
            <consortium name="Photinus pyralis genome working group"/>
            <person name="Fallon T.R."/>
            <person name="Sander Lower S.E."/>
            <person name="Weng J.-K."/>
        </authorList>
    </citation>
    <scope>NUCLEOTIDE SEQUENCE</scope>
    <source>
        <strain evidence="1">TRF0915ILg1</strain>
        <tissue evidence="1">Whole body</tissue>
    </source>
</reference>
<sequence length="232" mass="26814">FNNKQVAGLFKTAYNGVSNIGKAEKDFEATGIWLYKFTEEDFATSLVTDKEFPQETEVMASEVIIPEEDILVWEGDFDLATGHPMSEVPNIPDLFDRPQKDEDMGSTRISLECTTTEKGILLQKNIIQPRKTHWQKMRHQKSEIVTSTPFKEILENKTPNQQDKRRIKRRKIEPGCSGKENTKYLSQKIKPVKKPKGNRVTEIIICPSCDDEYTDPPTEDWIQCHLCKKLWH</sequence>
<proteinExistence type="predicted"/>
<keyword evidence="2" id="KW-1185">Reference proteome</keyword>
<dbReference type="OrthoDB" id="6781095at2759"/>
<dbReference type="EMBL" id="VTPC01090997">
    <property type="protein sequence ID" value="KAF2880245.1"/>
    <property type="molecule type" value="Genomic_DNA"/>
</dbReference>
<dbReference type="Proteomes" id="UP000801492">
    <property type="component" value="Unassembled WGS sequence"/>
</dbReference>
<accession>A0A8K0FW27</accession>
<dbReference type="AlphaFoldDB" id="A0A8K0FW27"/>